<dbReference type="PROSITE" id="PS00061">
    <property type="entry name" value="ADH_SHORT"/>
    <property type="match status" value="1"/>
</dbReference>
<dbReference type="OrthoDB" id="7568484at2"/>
<protein>
    <recommendedName>
        <fullName evidence="5">1,6-dihydroxycyclohexa-2,4-diene-1-carboxylate dehydrogenase</fullName>
    </recommendedName>
</protein>
<name>A0A178HM72_9HYPH</name>
<dbReference type="FunFam" id="3.40.50.720:FF:000084">
    <property type="entry name" value="Short-chain dehydrogenase reductase"/>
    <property type="match status" value="1"/>
</dbReference>
<organism evidence="3 4">
    <name type="scientific">Devosia elaeis</name>
    <dbReference type="NCBI Taxonomy" id="1770058"/>
    <lineage>
        <taxon>Bacteria</taxon>
        <taxon>Pseudomonadati</taxon>
        <taxon>Pseudomonadota</taxon>
        <taxon>Alphaproteobacteria</taxon>
        <taxon>Hyphomicrobiales</taxon>
        <taxon>Devosiaceae</taxon>
        <taxon>Devosia</taxon>
    </lineage>
</organism>
<evidence type="ECO:0000313" key="3">
    <source>
        <dbReference type="EMBL" id="OAM73520.1"/>
    </source>
</evidence>
<dbReference type="EMBL" id="LVVY01000136">
    <property type="protein sequence ID" value="OAM73520.1"/>
    <property type="molecule type" value="Genomic_DNA"/>
</dbReference>
<evidence type="ECO:0000313" key="4">
    <source>
        <dbReference type="Proteomes" id="UP000078389"/>
    </source>
</evidence>
<keyword evidence="4" id="KW-1185">Reference proteome</keyword>
<dbReference type="Gene3D" id="3.40.50.720">
    <property type="entry name" value="NAD(P)-binding Rossmann-like Domain"/>
    <property type="match status" value="1"/>
</dbReference>
<comment type="caution">
    <text evidence="3">The sequence shown here is derived from an EMBL/GenBank/DDBJ whole genome shotgun (WGS) entry which is preliminary data.</text>
</comment>
<dbReference type="Proteomes" id="UP000078389">
    <property type="component" value="Unassembled WGS sequence"/>
</dbReference>
<dbReference type="STRING" id="1770058.A3840_17955"/>
<dbReference type="InterPro" id="IPR036291">
    <property type="entry name" value="NAD(P)-bd_dom_sf"/>
</dbReference>
<comment type="similarity">
    <text evidence="1 2">Belongs to the short-chain dehydrogenases/reductases (SDR) family.</text>
</comment>
<reference evidence="3 4" key="1">
    <citation type="submission" date="2016-03" db="EMBL/GenBank/DDBJ databases">
        <title>Genome sequencing of Devosia sp. S37.</title>
        <authorList>
            <person name="Mohd Nor M."/>
        </authorList>
    </citation>
    <scope>NUCLEOTIDE SEQUENCE [LARGE SCALE GENOMIC DNA]</scope>
    <source>
        <strain evidence="3 4">S37</strain>
    </source>
</reference>
<evidence type="ECO:0000256" key="1">
    <source>
        <dbReference type="ARBA" id="ARBA00006484"/>
    </source>
</evidence>
<dbReference type="GO" id="GO:0016616">
    <property type="term" value="F:oxidoreductase activity, acting on the CH-OH group of donors, NAD or NADP as acceptor"/>
    <property type="evidence" value="ECO:0007669"/>
    <property type="project" value="TreeGrafter"/>
</dbReference>
<dbReference type="GO" id="GO:0030497">
    <property type="term" value="P:fatty acid elongation"/>
    <property type="evidence" value="ECO:0007669"/>
    <property type="project" value="TreeGrafter"/>
</dbReference>
<sequence>MDPRTLAGATAEAAALDSRAAGARRLQNKVCIVTGAGQGIGRATARRFGAEGGKVVVAERIEETGRETLEQLQSAGVEAMLCLSDVSTFAGASELVSKTVERFGRLDVMANVVGGTIWWQPLHLYSEEQILQELERSLHTTLWCCRAALAVMVEQQSGSIVNVSSSVTKGGFFRAPYAASKGGVEALTRVLGAEYGKYGIRVNAVAPGSTEIPDRRTSRLTLRPGIEAEPATDTEKYYKQMLEMRMDGSPGLGRRSQPDEQAAAIAFLASEDASYVTGHVIDASGGC</sequence>
<dbReference type="InterPro" id="IPR020904">
    <property type="entry name" value="Sc_DH/Rdtase_CS"/>
</dbReference>
<dbReference type="InterPro" id="IPR002347">
    <property type="entry name" value="SDR_fam"/>
</dbReference>
<dbReference type="SUPFAM" id="SSF51735">
    <property type="entry name" value="NAD(P)-binding Rossmann-fold domains"/>
    <property type="match status" value="1"/>
</dbReference>
<dbReference type="PRINTS" id="PR00080">
    <property type="entry name" value="SDRFAMILY"/>
</dbReference>
<dbReference type="Pfam" id="PF00106">
    <property type="entry name" value="adh_short"/>
    <property type="match status" value="1"/>
</dbReference>
<dbReference type="PANTHER" id="PTHR42760">
    <property type="entry name" value="SHORT-CHAIN DEHYDROGENASES/REDUCTASES FAMILY MEMBER"/>
    <property type="match status" value="1"/>
</dbReference>
<evidence type="ECO:0000256" key="2">
    <source>
        <dbReference type="RuleBase" id="RU000363"/>
    </source>
</evidence>
<dbReference type="PANTHER" id="PTHR42760:SF123">
    <property type="entry name" value="OXIDOREDUCTASE"/>
    <property type="match status" value="1"/>
</dbReference>
<dbReference type="AlphaFoldDB" id="A0A178HM72"/>
<evidence type="ECO:0008006" key="5">
    <source>
        <dbReference type="Google" id="ProtNLM"/>
    </source>
</evidence>
<accession>A0A178HM72</accession>
<gene>
    <name evidence="3" type="ORF">A3840_17955</name>
</gene>
<proteinExistence type="inferred from homology"/>
<dbReference type="PRINTS" id="PR00081">
    <property type="entry name" value="GDHRDH"/>
</dbReference>